<evidence type="ECO:0000313" key="2">
    <source>
        <dbReference type="EMBL" id="EEB07441.1"/>
    </source>
</evidence>
<dbReference type="STRING" id="402676.B6K2R0"/>
<dbReference type="GO" id="GO:0000958">
    <property type="term" value="P:mitochondrial mRNA catabolic process"/>
    <property type="evidence" value="ECO:0007669"/>
    <property type="project" value="EnsemblFungi"/>
</dbReference>
<evidence type="ECO:0000313" key="3">
    <source>
        <dbReference type="JaponicusDB" id="SJAG_02526"/>
    </source>
</evidence>
<organism evidence="2 4">
    <name type="scientific">Schizosaccharomyces japonicus (strain yFS275 / FY16936)</name>
    <name type="common">Fission yeast</name>
    <dbReference type="NCBI Taxonomy" id="402676"/>
    <lineage>
        <taxon>Eukaryota</taxon>
        <taxon>Fungi</taxon>
        <taxon>Dikarya</taxon>
        <taxon>Ascomycota</taxon>
        <taxon>Taphrinomycotina</taxon>
        <taxon>Schizosaccharomycetes</taxon>
        <taxon>Schizosaccharomycetales</taxon>
        <taxon>Schizosaccharomycetaceae</taxon>
        <taxon>Schizosaccharomyces</taxon>
    </lineage>
</organism>
<dbReference type="GeneID" id="7051154"/>
<gene>
    <name evidence="3" type="primary">pet127</name>
    <name evidence="2" type="ORF">SJAG_02526</name>
</gene>
<dbReference type="HOGENOM" id="CLU_511060_0_0_1"/>
<accession>B6K2R0</accession>
<dbReference type="EMBL" id="KE651166">
    <property type="protein sequence ID" value="EEB07441.1"/>
    <property type="molecule type" value="Genomic_DNA"/>
</dbReference>
<dbReference type="VEuPathDB" id="FungiDB:SJAG_02526"/>
<feature type="region of interest" description="Disordered" evidence="1">
    <location>
        <begin position="411"/>
        <end position="433"/>
    </location>
</feature>
<dbReference type="PANTHER" id="PTHR31014:SF0">
    <property type="entry name" value="MITOCHONDRIAL TRANSLATION SYSTEM COMPONENT PET127-RELATED"/>
    <property type="match status" value="1"/>
</dbReference>
<feature type="compositionally biased region" description="Basic and acidic residues" evidence="1">
    <location>
        <begin position="419"/>
        <end position="430"/>
    </location>
</feature>
<dbReference type="JaponicusDB" id="SJAG_02526">
    <property type="gene designation" value="pet127"/>
</dbReference>
<sequence length="533" mass="61042">MSNVFKRCSYALDRPISSTRRLTVKENDRGRLEALNQALTCVHKADVKKLPRLQHGIDKALFVPGILSLVKGNKGLSKYVQTIHRLEKFNYDLLAPYYEPSEHKELNNLARKFHVTFTGSTSTLSKPLSQLHFFISQWKKPSTGFLGDPFNDPATTTFTRLTRLPCSFTLKRNGSVYSVNKDIFDDDSGNKILMSLGKSLETFLTVDKQEFSRFFYDNPTGLQPSQPVNLYNYSKFGSILMRSQLDCYDHRVSRSGIFDLKTRAVFGVRMDREHPELYSKFKILGRSGIYSSFEREQYDMIRSSLLKYSIQARIGNMAGVFITYHNTRVIFGFQFLALDAMDKVLYGSSTVGNQCFSLTVQLYENILKRSVATYPKANLRITFYTTNNTEPKLFVFVENLDSIIPAKSACSSKSADSSTRSRTEDSDKTTKRQHIHPTSCYVYSLRHNLNGQWVKSLPQSMLTTKNWFVDYVCESMTDESHMLSILDRLNRTTRKFAEKSAKPSASLQLLLQQLASNPALYKDFKVMKPQTLY</sequence>
<dbReference type="OrthoDB" id="10249045at2759"/>
<dbReference type="GO" id="GO:0000964">
    <property type="term" value="P:mitochondrial RNA 5'-end processing"/>
    <property type="evidence" value="ECO:0000318"/>
    <property type="project" value="GO_Central"/>
</dbReference>
<dbReference type="Pfam" id="PF08634">
    <property type="entry name" value="Pet127"/>
    <property type="match status" value="1"/>
</dbReference>
<dbReference type="AlphaFoldDB" id="B6K2R0"/>
<reference evidence="2 4" key="1">
    <citation type="journal article" date="2011" name="Science">
        <title>Comparative functional genomics of the fission yeasts.</title>
        <authorList>
            <person name="Rhind N."/>
            <person name="Chen Z."/>
            <person name="Yassour M."/>
            <person name="Thompson D.A."/>
            <person name="Haas B.J."/>
            <person name="Habib N."/>
            <person name="Wapinski I."/>
            <person name="Roy S."/>
            <person name="Lin M.F."/>
            <person name="Heiman D.I."/>
            <person name="Young S.K."/>
            <person name="Furuya K."/>
            <person name="Guo Y."/>
            <person name="Pidoux A."/>
            <person name="Chen H.M."/>
            <person name="Robbertse B."/>
            <person name="Goldberg J.M."/>
            <person name="Aoki K."/>
            <person name="Bayne E.H."/>
            <person name="Berlin A.M."/>
            <person name="Desjardins C.A."/>
            <person name="Dobbs E."/>
            <person name="Dukaj L."/>
            <person name="Fan L."/>
            <person name="FitzGerald M.G."/>
            <person name="French C."/>
            <person name="Gujja S."/>
            <person name="Hansen K."/>
            <person name="Keifenheim D."/>
            <person name="Levin J.Z."/>
            <person name="Mosher R.A."/>
            <person name="Mueller C.A."/>
            <person name="Pfiffner J."/>
            <person name="Priest M."/>
            <person name="Russ C."/>
            <person name="Smialowska A."/>
            <person name="Swoboda P."/>
            <person name="Sykes S.M."/>
            <person name="Vaughn M."/>
            <person name="Vengrova S."/>
            <person name="Yoder R."/>
            <person name="Zeng Q."/>
            <person name="Allshire R."/>
            <person name="Baulcombe D."/>
            <person name="Birren B.W."/>
            <person name="Brown W."/>
            <person name="Ekwall K."/>
            <person name="Kellis M."/>
            <person name="Leatherwood J."/>
            <person name="Levin H."/>
            <person name="Margalit H."/>
            <person name="Martienssen R."/>
            <person name="Nieduszynski C.A."/>
            <person name="Spatafora J.W."/>
            <person name="Friedman N."/>
            <person name="Dalgaard J.Z."/>
            <person name="Baumann P."/>
            <person name="Niki H."/>
            <person name="Regev A."/>
            <person name="Nusbaum C."/>
        </authorList>
    </citation>
    <scope>NUCLEOTIDE SEQUENCE [LARGE SCALE GENOMIC DNA]</scope>
    <source>
        <strain evidence="4">yFS275 / FY16936</strain>
    </source>
</reference>
<dbReference type="Proteomes" id="UP000001744">
    <property type="component" value="Unassembled WGS sequence"/>
</dbReference>
<evidence type="ECO:0000313" key="4">
    <source>
        <dbReference type="Proteomes" id="UP000001744"/>
    </source>
</evidence>
<dbReference type="GO" id="GO:0005740">
    <property type="term" value="C:mitochondrial envelope"/>
    <property type="evidence" value="ECO:0000318"/>
    <property type="project" value="GO_Central"/>
</dbReference>
<protein>
    <submittedName>
        <fullName evidence="2">RNA metabolism pathway protein Pet127</fullName>
    </submittedName>
</protein>
<dbReference type="InterPro" id="IPR013943">
    <property type="entry name" value="Pet127"/>
</dbReference>
<proteinExistence type="predicted"/>
<keyword evidence="4" id="KW-1185">Reference proteome</keyword>
<dbReference type="RefSeq" id="XP_002173734.1">
    <property type="nucleotide sequence ID" value="XM_002173698.1"/>
</dbReference>
<dbReference type="eggNOG" id="ENOG502QPU6">
    <property type="taxonomic scope" value="Eukaryota"/>
</dbReference>
<name>B6K2R0_SCHJY</name>
<dbReference type="PANTHER" id="PTHR31014">
    <property type="entry name" value="MITOCHONDRIAL TRANSLATION SYSTEM COMPONENT PET127-RELATED"/>
    <property type="match status" value="1"/>
</dbReference>
<evidence type="ECO:0000256" key="1">
    <source>
        <dbReference type="SAM" id="MobiDB-lite"/>
    </source>
</evidence>